<organism evidence="1 2">
    <name type="scientific">Salix koriyanagi</name>
    <dbReference type="NCBI Taxonomy" id="2511006"/>
    <lineage>
        <taxon>Eukaryota</taxon>
        <taxon>Viridiplantae</taxon>
        <taxon>Streptophyta</taxon>
        <taxon>Embryophyta</taxon>
        <taxon>Tracheophyta</taxon>
        <taxon>Spermatophyta</taxon>
        <taxon>Magnoliopsida</taxon>
        <taxon>eudicotyledons</taxon>
        <taxon>Gunneridae</taxon>
        <taxon>Pentapetalae</taxon>
        <taxon>rosids</taxon>
        <taxon>fabids</taxon>
        <taxon>Malpighiales</taxon>
        <taxon>Salicaceae</taxon>
        <taxon>Saliceae</taxon>
        <taxon>Salix</taxon>
    </lineage>
</organism>
<comment type="caution">
    <text evidence="1">The sequence shown here is derived from an EMBL/GenBank/DDBJ whole genome shotgun (WGS) entry which is preliminary data.</text>
</comment>
<feature type="non-terminal residue" evidence="1">
    <location>
        <position position="18"/>
    </location>
</feature>
<gene>
    <name evidence="1" type="ORF">OIU74_013047</name>
</gene>
<dbReference type="AlphaFoldDB" id="A0A9Q0Q8F0"/>
<protein>
    <submittedName>
        <fullName evidence="1">Uncharacterized protein</fullName>
    </submittedName>
</protein>
<dbReference type="Proteomes" id="UP001151752">
    <property type="component" value="Chromosome 1"/>
</dbReference>
<reference evidence="1" key="2">
    <citation type="journal article" date="2023" name="Int. J. Mol. Sci.">
        <title>De Novo Assembly and Annotation of 11 Diverse Shrub Willow (Salix) Genomes Reveals Novel Gene Organization in Sex-Linked Regions.</title>
        <authorList>
            <person name="Hyden B."/>
            <person name="Feng K."/>
            <person name="Yates T.B."/>
            <person name="Jawdy S."/>
            <person name="Cereghino C."/>
            <person name="Smart L.B."/>
            <person name="Muchero W."/>
        </authorList>
    </citation>
    <scope>NUCLEOTIDE SEQUENCE</scope>
    <source>
        <tissue evidence="1">Shoot tip</tissue>
    </source>
</reference>
<dbReference type="EMBL" id="JAPFFM010000016">
    <property type="protein sequence ID" value="KAJ6701801.1"/>
    <property type="molecule type" value="Genomic_DNA"/>
</dbReference>
<name>A0A9Q0Q8F0_9ROSI</name>
<evidence type="ECO:0000313" key="1">
    <source>
        <dbReference type="EMBL" id="KAJ6701801.1"/>
    </source>
</evidence>
<reference evidence="1" key="1">
    <citation type="submission" date="2022-11" db="EMBL/GenBank/DDBJ databases">
        <authorList>
            <person name="Hyden B.L."/>
            <person name="Feng K."/>
            <person name="Yates T."/>
            <person name="Jawdy S."/>
            <person name="Smart L.B."/>
            <person name="Muchero W."/>
        </authorList>
    </citation>
    <scope>NUCLEOTIDE SEQUENCE</scope>
    <source>
        <tissue evidence="1">Shoot tip</tissue>
    </source>
</reference>
<accession>A0A9Q0Q8F0</accession>
<sequence>MQNVYLHNLIFSFFFTSI</sequence>
<proteinExistence type="predicted"/>
<evidence type="ECO:0000313" key="2">
    <source>
        <dbReference type="Proteomes" id="UP001151752"/>
    </source>
</evidence>
<keyword evidence="2" id="KW-1185">Reference proteome</keyword>